<organism evidence="1 2">
    <name type="scientific">Chiloscyllium punctatum</name>
    <name type="common">Brownbanded bambooshark</name>
    <name type="synonym">Hemiscyllium punctatum</name>
    <dbReference type="NCBI Taxonomy" id="137246"/>
    <lineage>
        <taxon>Eukaryota</taxon>
        <taxon>Metazoa</taxon>
        <taxon>Chordata</taxon>
        <taxon>Craniata</taxon>
        <taxon>Vertebrata</taxon>
        <taxon>Chondrichthyes</taxon>
        <taxon>Elasmobranchii</taxon>
        <taxon>Galeomorphii</taxon>
        <taxon>Galeoidea</taxon>
        <taxon>Orectolobiformes</taxon>
        <taxon>Hemiscylliidae</taxon>
        <taxon>Chiloscyllium</taxon>
    </lineage>
</organism>
<sequence>GLVPYSSGASDNFYRYGVVFNSSSAICIPARDKPDEVDTFFNAWLEVLPDIQPICLLCTSERDPRPTCLRRAGGYGPGGVHVRNDVRYARRPHFSPGFRRVRDAGPVHLRLL</sequence>
<feature type="non-terminal residue" evidence="1">
    <location>
        <position position="1"/>
    </location>
</feature>
<comment type="caution">
    <text evidence="1">The sequence shown here is derived from an EMBL/GenBank/DDBJ whole genome shotgun (WGS) entry which is preliminary data.</text>
</comment>
<dbReference type="EMBL" id="BEZZ01111981">
    <property type="protein sequence ID" value="GCC43870.1"/>
    <property type="molecule type" value="Genomic_DNA"/>
</dbReference>
<dbReference type="STRING" id="137246.A0A401TMH5"/>
<dbReference type="Proteomes" id="UP000287033">
    <property type="component" value="Unassembled WGS sequence"/>
</dbReference>
<gene>
    <name evidence="1" type="ORF">chiPu_0027729</name>
</gene>
<evidence type="ECO:0000313" key="1">
    <source>
        <dbReference type="EMBL" id="GCC43870.1"/>
    </source>
</evidence>
<evidence type="ECO:0000313" key="2">
    <source>
        <dbReference type="Proteomes" id="UP000287033"/>
    </source>
</evidence>
<protein>
    <submittedName>
        <fullName evidence="1">Uncharacterized protein</fullName>
    </submittedName>
</protein>
<name>A0A401TMH5_CHIPU</name>
<reference evidence="1 2" key="1">
    <citation type="journal article" date="2018" name="Nat. Ecol. Evol.">
        <title>Shark genomes provide insights into elasmobranch evolution and the origin of vertebrates.</title>
        <authorList>
            <person name="Hara Y"/>
            <person name="Yamaguchi K"/>
            <person name="Onimaru K"/>
            <person name="Kadota M"/>
            <person name="Koyanagi M"/>
            <person name="Keeley SD"/>
            <person name="Tatsumi K"/>
            <person name="Tanaka K"/>
            <person name="Motone F"/>
            <person name="Kageyama Y"/>
            <person name="Nozu R"/>
            <person name="Adachi N"/>
            <person name="Nishimura O"/>
            <person name="Nakagawa R"/>
            <person name="Tanegashima C"/>
            <person name="Kiyatake I"/>
            <person name="Matsumoto R"/>
            <person name="Murakumo K"/>
            <person name="Nishida K"/>
            <person name="Terakita A"/>
            <person name="Kuratani S"/>
            <person name="Sato K"/>
            <person name="Hyodo S Kuraku.S."/>
        </authorList>
    </citation>
    <scope>NUCLEOTIDE SEQUENCE [LARGE SCALE GENOMIC DNA]</scope>
</reference>
<dbReference type="AlphaFoldDB" id="A0A401TMH5"/>
<proteinExistence type="predicted"/>
<keyword evidence="2" id="KW-1185">Reference proteome</keyword>
<accession>A0A401TMH5</accession>